<proteinExistence type="predicted"/>
<organism evidence="1">
    <name type="scientific">marine sediment metagenome</name>
    <dbReference type="NCBI Taxonomy" id="412755"/>
    <lineage>
        <taxon>unclassified sequences</taxon>
        <taxon>metagenomes</taxon>
        <taxon>ecological metagenomes</taxon>
    </lineage>
</organism>
<sequence length="167" mass="19884">MRNLRYHIQFLLSATNQHGVHSPFIYTYVTQCLYVRKTYVRKKSENILLKSIGYFEAKRVWIPSVNNGLQESIQREFPMVTFDHGPYDILYLDLHEAVKLLNDTSEEHKVHNDTVLLIYTVRDKPSLVSLWEKIKNHHEVRVTVDLFYCAGVFFRKEQAKQHFKIRT</sequence>
<dbReference type="EMBL" id="LAZR01017570">
    <property type="protein sequence ID" value="KKL99863.1"/>
    <property type="molecule type" value="Genomic_DNA"/>
</dbReference>
<reference evidence="1" key="1">
    <citation type="journal article" date="2015" name="Nature">
        <title>Complex archaea that bridge the gap between prokaryotes and eukaryotes.</title>
        <authorList>
            <person name="Spang A."/>
            <person name="Saw J.H."/>
            <person name="Jorgensen S.L."/>
            <person name="Zaremba-Niedzwiedzka K."/>
            <person name="Martijn J."/>
            <person name="Lind A.E."/>
            <person name="van Eijk R."/>
            <person name="Schleper C."/>
            <person name="Guy L."/>
            <person name="Ettema T.J."/>
        </authorList>
    </citation>
    <scope>NUCLEOTIDE SEQUENCE</scope>
</reference>
<accession>A0A0F9GM70</accession>
<protein>
    <submittedName>
        <fullName evidence="1">Uncharacterized protein</fullName>
    </submittedName>
</protein>
<name>A0A0F9GM70_9ZZZZ</name>
<evidence type="ECO:0000313" key="1">
    <source>
        <dbReference type="EMBL" id="KKL99863.1"/>
    </source>
</evidence>
<comment type="caution">
    <text evidence="1">The sequence shown here is derived from an EMBL/GenBank/DDBJ whole genome shotgun (WGS) entry which is preliminary data.</text>
</comment>
<dbReference type="AlphaFoldDB" id="A0A0F9GM70"/>
<gene>
    <name evidence="1" type="ORF">LCGC14_1810160</name>
</gene>